<name>A0A5C7AHH5_9FLAO</name>
<reference evidence="2 3" key="1">
    <citation type="submission" date="2019-08" db="EMBL/GenBank/DDBJ databases">
        <title>Genome sequence of Gelidibacter salicanalis IC162T.</title>
        <authorList>
            <person name="Bowman J.P."/>
        </authorList>
    </citation>
    <scope>NUCLEOTIDE SEQUENCE [LARGE SCALE GENOMIC DNA]</scope>
    <source>
        <strain evidence="2 3">IC162</strain>
    </source>
</reference>
<feature type="domain" description="Lipid/polyisoprenoid-binding YceI-like" evidence="1">
    <location>
        <begin position="4"/>
        <end position="168"/>
    </location>
</feature>
<dbReference type="Proteomes" id="UP000321734">
    <property type="component" value="Unassembled WGS sequence"/>
</dbReference>
<dbReference type="RefSeq" id="WP_146893432.1">
    <property type="nucleotide sequence ID" value="NZ_VORX01000005.1"/>
</dbReference>
<evidence type="ECO:0000313" key="3">
    <source>
        <dbReference type="Proteomes" id="UP000321734"/>
    </source>
</evidence>
<keyword evidence="3" id="KW-1185">Reference proteome</keyword>
<dbReference type="EMBL" id="VORX01000005">
    <property type="protein sequence ID" value="TXE07359.1"/>
    <property type="molecule type" value="Genomic_DNA"/>
</dbReference>
<sequence length="170" mass="19101">MKTTWKLDPTHSEIEFKVKHMMISTVTGSFSDFDATVEAGDDTFKDAQFAFNAKIDSISTKNNDRDTHLKSDDFFNAEKYPQLTFKSKSFDGEKMVGDLTIRNTTKEITLDVDFNGIAEDPYGQTKSGFEATGTINRKDYNLSWSAVTEAGNIVVSDKVKLIANLQFIKQ</sequence>
<evidence type="ECO:0000313" key="2">
    <source>
        <dbReference type="EMBL" id="TXE07359.1"/>
    </source>
</evidence>
<organism evidence="2 3">
    <name type="scientific">Gelidibacter salicanalis</name>
    <dbReference type="NCBI Taxonomy" id="291193"/>
    <lineage>
        <taxon>Bacteria</taxon>
        <taxon>Pseudomonadati</taxon>
        <taxon>Bacteroidota</taxon>
        <taxon>Flavobacteriia</taxon>
        <taxon>Flavobacteriales</taxon>
        <taxon>Flavobacteriaceae</taxon>
        <taxon>Gelidibacter</taxon>
    </lineage>
</organism>
<dbReference type="Pfam" id="PF04264">
    <property type="entry name" value="YceI"/>
    <property type="match status" value="1"/>
</dbReference>
<dbReference type="OrthoDB" id="9811006at2"/>
<dbReference type="SMART" id="SM00867">
    <property type="entry name" value="YceI"/>
    <property type="match status" value="1"/>
</dbReference>
<proteinExistence type="predicted"/>
<protein>
    <submittedName>
        <fullName evidence="2">YceI family protein</fullName>
    </submittedName>
</protein>
<dbReference type="Gene3D" id="2.40.128.110">
    <property type="entry name" value="Lipid/polyisoprenoid-binding, YceI-like"/>
    <property type="match status" value="1"/>
</dbReference>
<dbReference type="PANTHER" id="PTHR34406">
    <property type="entry name" value="PROTEIN YCEI"/>
    <property type="match status" value="1"/>
</dbReference>
<dbReference type="InterPro" id="IPR007372">
    <property type="entry name" value="Lipid/polyisoprenoid-bd_YceI"/>
</dbReference>
<dbReference type="AlphaFoldDB" id="A0A5C7AHH5"/>
<evidence type="ECO:0000259" key="1">
    <source>
        <dbReference type="SMART" id="SM00867"/>
    </source>
</evidence>
<gene>
    <name evidence="2" type="ORF">ES711_11370</name>
</gene>
<dbReference type="InterPro" id="IPR036761">
    <property type="entry name" value="TTHA0802/YceI-like_sf"/>
</dbReference>
<dbReference type="PANTHER" id="PTHR34406:SF1">
    <property type="entry name" value="PROTEIN YCEI"/>
    <property type="match status" value="1"/>
</dbReference>
<comment type="caution">
    <text evidence="2">The sequence shown here is derived from an EMBL/GenBank/DDBJ whole genome shotgun (WGS) entry which is preliminary data.</text>
</comment>
<dbReference type="SUPFAM" id="SSF101874">
    <property type="entry name" value="YceI-like"/>
    <property type="match status" value="1"/>
</dbReference>
<accession>A0A5C7AHH5</accession>